<evidence type="ECO:0000313" key="8">
    <source>
        <dbReference type="Proteomes" id="UP000278398"/>
    </source>
</evidence>
<dbReference type="RefSeq" id="WP_126701182.1">
    <property type="nucleotide sequence ID" value="NZ_RWKW01000064.1"/>
</dbReference>
<keyword evidence="2 5" id="KW-0812">Transmembrane</keyword>
<organism evidence="7 8">
    <name type="scientific">Aquibium carbonis</name>
    <dbReference type="NCBI Taxonomy" id="2495581"/>
    <lineage>
        <taxon>Bacteria</taxon>
        <taxon>Pseudomonadati</taxon>
        <taxon>Pseudomonadota</taxon>
        <taxon>Alphaproteobacteria</taxon>
        <taxon>Hyphomicrobiales</taxon>
        <taxon>Phyllobacteriaceae</taxon>
        <taxon>Aquibium</taxon>
    </lineage>
</organism>
<sequence length="190" mass="20492">MFVLILGLILFLGIHSVRIVAPGWRDARLAAMGNGWRGLYSIVSAVGLVLIVWGYSLAWPGPVLYEPPLWTKHVAALLMLFALIALAVSQLPGGKLKKMLKHPMLLSVKIWAFAHLLANGELASILLFGSFLAWAVVDRISLKRRGDVGPTSTGPVVWDVVAIGIGVAVYVLLISGLHVWLFGADPLARA</sequence>
<feature type="transmembrane region" description="Helical" evidence="5">
    <location>
        <begin position="156"/>
        <end position="181"/>
    </location>
</feature>
<feature type="domain" description="NnrU" evidence="6">
    <location>
        <begin position="3"/>
        <end position="186"/>
    </location>
</feature>
<comment type="subcellular location">
    <subcellularLocation>
        <location evidence="1">Membrane</location>
        <topology evidence="1">Multi-pass membrane protein</topology>
    </subcellularLocation>
</comment>
<protein>
    <submittedName>
        <fullName evidence="7">NnrU family protein</fullName>
    </submittedName>
</protein>
<dbReference type="InterPro" id="IPR009915">
    <property type="entry name" value="NnrU_dom"/>
</dbReference>
<dbReference type="GO" id="GO:0016020">
    <property type="term" value="C:membrane"/>
    <property type="evidence" value="ECO:0007669"/>
    <property type="project" value="UniProtKB-SubCell"/>
</dbReference>
<evidence type="ECO:0000256" key="3">
    <source>
        <dbReference type="ARBA" id="ARBA00022989"/>
    </source>
</evidence>
<gene>
    <name evidence="7" type="ORF">EJC49_17270</name>
</gene>
<reference evidence="7 8" key="1">
    <citation type="submission" date="2018-12" db="EMBL/GenBank/DDBJ databases">
        <title>Mesorhizobium carbonis sp. nov., isolated from coal mine water.</title>
        <authorList>
            <person name="Xin W."/>
            <person name="Xu Z."/>
            <person name="Xiang F."/>
            <person name="Zhang J."/>
            <person name="Xi L."/>
            <person name="Liu J."/>
        </authorList>
    </citation>
    <scope>NUCLEOTIDE SEQUENCE [LARGE SCALE GENOMIC DNA]</scope>
    <source>
        <strain evidence="7 8">B2.3</strain>
    </source>
</reference>
<evidence type="ECO:0000259" key="6">
    <source>
        <dbReference type="Pfam" id="PF07298"/>
    </source>
</evidence>
<feature type="transmembrane region" description="Helical" evidence="5">
    <location>
        <begin position="110"/>
        <end position="135"/>
    </location>
</feature>
<evidence type="ECO:0000256" key="5">
    <source>
        <dbReference type="SAM" id="Phobius"/>
    </source>
</evidence>
<evidence type="ECO:0000256" key="4">
    <source>
        <dbReference type="ARBA" id="ARBA00023136"/>
    </source>
</evidence>
<evidence type="ECO:0000256" key="1">
    <source>
        <dbReference type="ARBA" id="ARBA00004141"/>
    </source>
</evidence>
<comment type="caution">
    <text evidence="7">The sequence shown here is derived from an EMBL/GenBank/DDBJ whole genome shotgun (WGS) entry which is preliminary data.</text>
</comment>
<dbReference type="OrthoDB" id="5293641at2"/>
<evidence type="ECO:0000256" key="2">
    <source>
        <dbReference type="ARBA" id="ARBA00022692"/>
    </source>
</evidence>
<dbReference type="AlphaFoldDB" id="A0A429YUL1"/>
<dbReference type="Pfam" id="PF07298">
    <property type="entry name" value="NnrU"/>
    <property type="match status" value="1"/>
</dbReference>
<keyword evidence="3 5" id="KW-1133">Transmembrane helix</keyword>
<name>A0A429YUL1_9HYPH</name>
<proteinExistence type="predicted"/>
<dbReference type="Proteomes" id="UP000278398">
    <property type="component" value="Unassembled WGS sequence"/>
</dbReference>
<evidence type="ECO:0000313" key="7">
    <source>
        <dbReference type="EMBL" id="RST85141.1"/>
    </source>
</evidence>
<feature type="transmembrane region" description="Helical" evidence="5">
    <location>
        <begin position="70"/>
        <end position="90"/>
    </location>
</feature>
<keyword evidence="8" id="KW-1185">Reference proteome</keyword>
<dbReference type="EMBL" id="RWKW01000064">
    <property type="protein sequence ID" value="RST85141.1"/>
    <property type="molecule type" value="Genomic_DNA"/>
</dbReference>
<keyword evidence="4 5" id="KW-0472">Membrane</keyword>
<accession>A0A429YUL1</accession>
<feature type="transmembrane region" description="Helical" evidence="5">
    <location>
        <begin position="40"/>
        <end position="58"/>
    </location>
</feature>